<feature type="repeat" description="PPR" evidence="11">
    <location>
        <begin position="293"/>
        <end position="327"/>
    </location>
</feature>
<name>A0AA36IMJ8_9DINO</name>
<evidence type="ECO:0000256" key="3">
    <source>
        <dbReference type="ARBA" id="ARBA00022603"/>
    </source>
</evidence>
<dbReference type="SMART" id="SM00356">
    <property type="entry name" value="ZnF_C3H1"/>
    <property type="match status" value="1"/>
</dbReference>
<dbReference type="InterPro" id="IPR011990">
    <property type="entry name" value="TPR-like_helical_dom_sf"/>
</dbReference>
<dbReference type="PANTHER" id="PTHR47447">
    <property type="entry name" value="OS03G0856100 PROTEIN"/>
    <property type="match status" value="1"/>
</dbReference>
<organism evidence="15 16">
    <name type="scientific">Effrenium voratum</name>
    <dbReference type="NCBI Taxonomy" id="2562239"/>
    <lineage>
        <taxon>Eukaryota</taxon>
        <taxon>Sar</taxon>
        <taxon>Alveolata</taxon>
        <taxon>Dinophyceae</taxon>
        <taxon>Suessiales</taxon>
        <taxon>Symbiodiniaceae</taxon>
        <taxon>Effrenium</taxon>
    </lineage>
</organism>
<evidence type="ECO:0000256" key="5">
    <source>
        <dbReference type="ARBA" id="ARBA00022691"/>
    </source>
</evidence>
<feature type="domain" description="C3H1-type" evidence="14">
    <location>
        <begin position="374"/>
        <end position="401"/>
    </location>
</feature>
<dbReference type="PROSITE" id="PS51375">
    <property type="entry name" value="PPR"/>
    <property type="match status" value="3"/>
</dbReference>
<accession>A0AA36IMJ8</accession>
<dbReference type="InterPro" id="IPR003358">
    <property type="entry name" value="tRNA_(Gua-N-7)_MeTrfase_Trmb"/>
</dbReference>
<dbReference type="PROSITE" id="PS51625">
    <property type="entry name" value="SAM_MT_TRMB"/>
    <property type="match status" value="1"/>
</dbReference>
<dbReference type="EC" id="2.1.1.33" evidence="2"/>
<evidence type="ECO:0000256" key="11">
    <source>
        <dbReference type="PROSITE-ProRule" id="PRU00708"/>
    </source>
</evidence>
<reference evidence="15" key="1">
    <citation type="submission" date="2023-08" db="EMBL/GenBank/DDBJ databases">
        <authorList>
            <person name="Chen Y."/>
            <person name="Shah S."/>
            <person name="Dougan E. K."/>
            <person name="Thang M."/>
            <person name="Chan C."/>
        </authorList>
    </citation>
    <scope>NUCLEOTIDE SEQUENCE</scope>
</reference>
<keyword evidence="4" id="KW-0808">Transferase</keyword>
<dbReference type="InterPro" id="IPR002885">
    <property type="entry name" value="PPR_rpt"/>
</dbReference>
<sequence>MLKTPKKRKRPRPEQPEQPELPELPETVGEAAGPGSRAAREATEAADELGPQRPGIERTAAGLFQVCLTPLPKGSSQKGLRSFMGNLVPASLQLDSAAGQANVCFQDASDAKLCLERWNGLNAALTSAPKKRRRLLDPSQKPVFAGPARSAPRAPIESRGFSESEDEHVDLGAKPKGGPSADGSSELLALTRKIASFAAQRRLSDAIKTFDRILAKGLAPSVQAYASLLNAHVNSGDMPGAASTFRKMLADGLRSNVVVATALLKGYCRAGDIQAASGVLQDMMRQDPPVKPDLRLVNTLLRGCVRVGDLQTAESVFDRLAEWQLQPDASNCIFLVSLLSQRLRTKSIGALLRKPPLEAVDQGNLLSQPTTSTSSDQNICRFWAKGKCNKGSACPFFHDSAVAKAKKDRDEPERLAAVASVSLHLAHAAALSGKTRCCVRALCGVESAHAAAKDLPRARNASKEQQQSKQREQEQEVKAIRDFLASQKKGPAFNFSDFLGRCFLVPAGFATLEPAERCQALASELQSWGLRQPAQEPIQQRFARCLQEGRLRWSKVFGSQAPVKLELGAGSGEWVAAQAKADETNWVALELMRDRAHSVLRRAAFQDLRNICVVCGEATKILEHLVPNCCISHVFINFPEPPFVSGDEAAESNFHMVTPELFAEMHRILRKECQITILSDNHRYMQSLARMARIEWCLLV</sequence>
<evidence type="ECO:0000313" key="16">
    <source>
        <dbReference type="Proteomes" id="UP001178507"/>
    </source>
</evidence>
<dbReference type="SUPFAM" id="SSF53335">
    <property type="entry name" value="S-adenosyl-L-methionine-dependent methyltransferases"/>
    <property type="match status" value="1"/>
</dbReference>
<dbReference type="NCBIfam" id="TIGR00756">
    <property type="entry name" value="PPR"/>
    <property type="match status" value="2"/>
</dbReference>
<dbReference type="PROSITE" id="PS50103">
    <property type="entry name" value="ZF_C3H1"/>
    <property type="match status" value="1"/>
</dbReference>
<dbReference type="Pfam" id="PF02390">
    <property type="entry name" value="Methyltransf_4"/>
    <property type="match status" value="1"/>
</dbReference>
<comment type="catalytic activity">
    <reaction evidence="1">
        <text>guanosine(46) in tRNA + S-adenosyl-L-methionine = N(7)-methylguanosine(46) in tRNA + S-adenosyl-L-homocysteine</text>
        <dbReference type="Rhea" id="RHEA:42708"/>
        <dbReference type="Rhea" id="RHEA-COMP:10188"/>
        <dbReference type="Rhea" id="RHEA-COMP:10189"/>
        <dbReference type="ChEBI" id="CHEBI:57856"/>
        <dbReference type="ChEBI" id="CHEBI:59789"/>
        <dbReference type="ChEBI" id="CHEBI:74269"/>
        <dbReference type="ChEBI" id="CHEBI:74480"/>
        <dbReference type="EC" id="2.1.1.33"/>
    </reaction>
</comment>
<dbReference type="GO" id="GO:0008270">
    <property type="term" value="F:zinc ion binding"/>
    <property type="evidence" value="ECO:0007669"/>
    <property type="project" value="UniProtKB-KW"/>
</dbReference>
<feature type="repeat" description="PPR" evidence="11">
    <location>
        <begin position="256"/>
        <end position="290"/>
    </location>
</feature>
<dbReference type="Gene3D" id="1.25.40.10">
    <property type="entry name" value="Tetratricopeptide repeat domain"/>
    <property type="match status" value="1"/>
</dbReference>
<evidence type="ECO:0000256" key="4">
    <source>
        <dbReference type="ARBA" id="ARBA00022679"/>
    </source>
</evidence>
<gene>
    <name evidence="15" type="ORF">EVOR1521_LOCUS14876</name>
</gene>
<feature type="compositionally biased region" description="Basic residues" evidence="13">
    <location>
        <begin position="1"/>
        <end position="11"/>
    </location>
</feature>
<dbReference type="Gene3D" id="3.40.50.150">
    <property type="entry name" value="Vaccinia Virus protein VP39"/>
    <property type="match status" value="1"/>
</dbReference>
<comment type="caution">
    <text evidence="15">The sequence shown here is derived from an EMBL/GenBank/DDBJ whole genome shotgun (WGS) entry which is preliminary data.</text>
</comment>
<dbReference type="InterPro" id="IPR036855">
    <property type="entry name" value="Znf_CCCH_sf"/>
</dbReference>
<keyword evidence="7 12" id="KW-0479">Metal-binding</keyword>
<keyword evidence="5" id="KW-0949">S-adenosyl-L-methionine</keyword>
<evidence type="ECO:0000256" key="10">
    <source>
        <dbReference type="ARBA" id="ARBA00022833"/>
    </source>
</evidence>
<dbReference type="PANTHER" id="PTHR47447:SF17">
    <property type="entry name" value="OS12G0638900 PROTEIN"/>
    <property type="match status" value="1"/>
</dbReference>
<evidence type="ECO:0000256" key="7">
    <source>
        <dbReference type="ARBA" id="ARBA00022723"/>
    </source>
</evidence>
<evidence type="ECO:0000256" key="1">
    <source>
        <dbReference type="ARBA" id="ARBA00000142"/>
    </source>
</evidence>
<evidence type="ECO:0000256" key="6">
    <source>
        <dbReference type="ARBA" id="ARBA00022694"/>
    </source>
</evidence>
<keyword evidence="9 12" id="KW-0863">Zinc-finger</keyword>
<protein>
    <recommendedName>
        <fullName evidence="2">tRNA (guanine(46)-N(7))-methyltransferase</fullName>
        <ecNumber evidence="2">2.1.1.33</ecNumber>
    </recommendedName>
</protein>
<dbReference type="GO" id="GO:0008176">
    <property type="term" value="F:tRNA (guanine(46)-N7)-methyltransferase activity"/>
    <property type="evidence" value="ECO:0007669"/>
    <property type="project" value="UniProtKB-EC"/>
</dbReference>
<dbReference type="SUPFAM" id="SSF90229">
    <property type="entry name" value="CCCH zinc finger"/>
    <property type="match status" value="1"/>
</dbReference>
<feature type="region of interest" description="Disordered" evidence="13">
    <location>
        <begin position="132"/>
        <end position="184"/>
    </location>
</feature>
<evidence type="ECO:0000256" key="13">
    <source>
        <dbReference type="SAM" id="MobiDB-lite"/>
    </source>
</evidence>
<keyword evidence="8" id="KW-0677">Repeat</keyword>
<dbReference type="AlphaFoldDB" id="A0AA36IMJ8"/>
<evidence type="ECO:0000256" key="12">
    <source>
        <dbReference type="PROSITE-ProRule" id="PRU00723"/>
    </source>
</evidence>
<feature type="region of interest" description="Disordered" evidence="13">
    <location>
        <begin position="1"/>
        <end position="54"/>
    </location>
</feature>
<dbReference type="InterPro" id="IPR033443">
    <property type="entry name" value="PROP1-like_PPR_dom"/>
</dbReference>
<dbReference type="Pfam" id="PF17177">
    <property type="entry name" value="PPR_long"/>
    <property type="match status" value="1"/>
</dbReference>
<evidence type="ECO:0000256" key="9">
    <source>
        <dbReference type="ARBA" id="ARBA00022771"/>
    </source>
</evidence>
<dbReference type="InterPro" id="IPR029063">
    <property type="entry name" value="SAM-dependent_MTases_sf"/>
</dbReference>
<dbReference type="InterPro" id="IPR000571">
    <property type="entry name" value="Znf_CCCH"/>
</dbReference>
<keyword evidence="6" id="KW-0819">tRNA processing</keyword>
<keyword evidence="16" id="KW-1185">Reference proteome</keyword>
<keyword evidence="3" id="KW-0489">Methyltransferase</keyword>
<keyword evidence="10 12" id="KW-0862">Zinc</keyword>
<feature type="repeat" description="PPR" evidence="11">
    <location>
        <begin position="221"/>
        <end position="255"/>
    </location>
</feature>
<dbReference type="EMBL" id="CAUJNA010001824">
    <property type="protein sequence ID" value="CAJ1389209.1"/>
    <property type="molecule type" value="Genomic_DNA"/>
</dbReference>
<proteinExistence type="predicted"/>
<evidence type="ECO:0000256" key="8">
    <source>
        <dbReference type="ARBA" id="ARBA00022737"/>
    </source>
</evidence>
<evidence type="ECO:0000256" key="2">
    <source>
        <dbReference type="ARBA" id="ARBA00011977"/>
    </source>
</evidence>
<feature type="region of interest" description="Disordered" evidence="13">
    <location>
        <begin position="454"/>
        <end position="474"/>
    </location>
</feature>
<feature type="zinc finger region" description="C3H1-type" evidence="12">
    <location>
        <begin position="374"/>
        <end position="401"/>
    </location>
</feature>
<evidence type="ECO:0000259" key="14">
    <source>
        <dbReference type="PROSITE" id="PS50103"/>
    </source>
</evidence>
<dbReference type="Gene3D" id="1.20.120.1350">
    <property type="entry name" value="Pneumovirus matrix protein 2 (M2), zinc-binding domain"/>
    <property type="match status" value="1"/>
</dbReference>
<dbReference type="Proteomes" id="UP001178507">
    <property type="component" value="Unassembled WGS sequence"/>
</dbReference>
<evidence type="ECO:0000313" key="15">
    <source>
        <dbReference type="EMBL" id="CAJ1389209.1"/>
    </source>
</evidence>